<dbReference type="AlphaFoldDB" id="A0A2K3KKD3"/>
<name>A0A2K3KKD3_TRIPR</name>
<dbReference type="InterPro" id="IPR002156">
    <property type="entry name" value="RNaseH_domain"/>
</dbReference>
<protein>
    <recommendedName>
        <fullName evidence="1">RNase H type-1 domain-containing protein</fullName>
    </recommendedName>
</protein>
<comment type="caution">
    <text evidence="2">The sequence shown here is derived from an EMBL/GenBank/DDBJ whole genome shotgun (WGS) entry which is preliminary data.</text>
</comment>
<proteinExistence type="predicted"/>
<accession>A0A2K3KKD3</accession>
<sequence>MSALTGWRWPQLEVHEGEAIALWNAMVWIISMGLHNVQFETDSKTLVDAIKARSAGVSEFGIIVSNI</sequence>
<dbReference type="Proteomes" id="UP000236291">
    <property type="component" value="Unassembled WGS sequence"/>
</dbReference>
<feature type="domain" description="RNase H type-1" evidence="1">
    <location>
        <begin position="11"/>
        <end position="56"/>
    </location>
</feature>
<evidence type="ECO:0000313" key="3">
    <source>
        <dbReference type="Proteomes" id="UP000236291"/>
    </source>
</evidence>
<evidence type="ECO:0000313" key="2">
    <source>
        <dbReference type="EMBL" id="PNX66744.1"/>
    </source>
</evidence>
<reference evidence="2 3" key="2">
    <citation type="journal article" date="2017" name="Front. Plant Sci.">
        <title>Gene Classification and Mining of Molecular Markers Useful in Red Clover (Trifolium pratense) Breeding.</title>
        <authorList>
            <person name="Istvanek J."/>
            <person name="Dluhosova J."/>
            <person name="Dluhos P."/>
            <person name="Patkova L."/>
            <person name="Nedelnik J."/>
            <person name="Repkova J."/>
        </authorList>
    </citation>
    <scope>NUCLEOTIDE SEQUENCE [LARGE SCALE GENOMIC DNA]</scope>
    <source>
        <strain evidence="3">cv. Tatra</strain>
        <tissue evidence="2">Young leaves</tissue>
    </source>
</reference>
<organism evidence="2 3">
    <name type="scientific">Trifolium pratense</name>
    <name type="common">Red clover</name>
    <dbReference type="NCBI Taxonomy" id="57577"/>
    <lineage>
        <taxon>Eukaryota</taxon>
        <taxon>Viridiplantae</taxon>
        <taxon>Streptophyta</taxon>
        <taxon>Embryophyta</taxon>
        <taxon>Tracheophyta</taxon>
        <taxon>Spermatophyta</taxon>
        <taxon>Magnoliopsida</taxon>
        <taxon>eudicotyledons</taxon>
        <taxon>Gunneridae</taxon>
        <taxon>Pentapetalae</taxon>
        <taxon>rosids</taxon>
        <taxon>fabids</taxon>
        <taxon>Fabales</taxon>
        <taxon>Fabaceae</taxon>
        <taxon>Papilionoideae</taxon>
        <taxon>50 kb inversion clade</taxon>
        <taxon>NPAAA clade</taxon>
        <taxon>Hologalegina</taxon>
        <taxon>IRL clade</taxon>
        <taxon>Trifolieae</taxon>
        <taxon>Trifolium</taxon>
    </lineage>
</organism>
<reference evidence="2 3" key="1">
    <citation type="journal article" date="2014" name="Am. J. Bot.">
        <title>Genome assembly and annotation for red clover (Trifolium pratense; Fabaceae).</title>
        <authorList>
            <person name="Istvanek J."/>
            <person name="Jaros M."/>
            <person name="Krenek A."/>
            <person name="Repkova J."/>
        </authorList>
    </citation>
    <scope>NUCLEOTIDE SEQUENCE [LARGE SCALE GENOMIC DNA]</scope>
    <source>
        <strain evidence="3">cv. Tatra</strain>
        <tissue evidence="2">Young leaves</tissue>
    </source>
</reference>
<feature type="non-terminal residue" evidence="2">
    <location>
        <position position="67"/>
    </location>
</feature>
<evidence type="ECO:0000259" key="1">
    <source>
        <dbReference type="Pfam" id="PF13456"/>
    </source>
</evidence>
<dbReference type="GO" id="GO:0004523">
    <property type="term" value="F:RNA-DNA hybrid ribonuclease activity"/>
    <property type="evidence" value="ECO:0007669"/>
    <property type="project" value="InterPro"/>
</dbReference>
<gene>
    <name evidence="2" type="ORF">L195_g063194</name>
</gene>
<dbReference type="GO" id="GO:0003676">
    <property type="term" value="F:nucleic acid binding"/>
    <property type="evidence" value="ECO:0007669"/>
    <property type="project" value="InterPro"/>
</dbReference>
<dbReference type="EMBL" id="ASHM01198125">
    <property type="protein sequence ID" value="PNX66744.1"/>
    <property type="molecule type" value="Genomic_DNA"/>
</dbReference>
<dbReference type="Pfam" id="PF13456">
    <property type="entry name" value="RVT_3"/>
    <property type="match status" value="1"/>
</dbReference>